<dbReference type="SMART" id="SM00354">
    <property type="entry name" value="HTH_LACI"/>
    <property type="match status" value="1"/>
</dbReference>
<evidence type="ECO:0000256" key="2">
    <source>
        <dbReference type="ARBA" id="ARBA00023125"/>
    </source>
</evidence>
<dbReference type="CDD" id="cd01392">
    <property type="entry name" value="HTH_LacI"/>
    <property type="match status" value="1"/>
</dbReference>
<dbReference type="EMBL" id="CACRYJ010000068">
    <property type="protein sequence ID" value="VZO40198.1"/>
    <property type="molecule type" value="Genomic_DNA"/>
</dbReference>
<dbReference type="InterPro" id="IPR028082">
    <property type="entry name" value="Peripla_BP_I"/>
</dbReference>
<feature type="domain" description="HTH lacI-type" evidence="4">
    <location>
        <begin position="8"/>
        <end position="62"/>
    </location>
</feature>
<keyword evidence="3" id="KW-0804">Transcription</keyword>
<dbReference type="SUPFAM" id="SSF47413">
    <property type="entry name" value="lambda repressor-like DNA-binding domains"/>
    <property type="match status" value="1"/>
</dbReference>
<dbReference type="Proteomes" id="UP000419743">
    <property type="component" value="Unassembled WGS sequence"/>
</dbReference>
<keyword evidence="2" id="KW-0238">DNA-binding</keyword>
<proteinExistence type="predicted"/>
<protein>
    <submittedName>
        <fullName evidence="5">Ribose operon repressor</fullName>
    </submittedName>
</protein>
<sequence length="334" mass="35741">MAVSKKKVTLSDVAAVAGVSLSTASKALNGGGRISAATRQRIEETALRLDFRPNGLAQSLALGRSRTVAVLTDRAESTFARPVIIGAATYLGQHEQAVLLYDARLRRRDDMAESIRALNARRIDGVLVVGEGLHHRTRSVSAEFSVPVTYAFTLSDEPDDVMFVPDNRAIGRMAGDHLLALGRRRIAHVTAEADDLAAQLRIEGLRETLSEAGVTLTHEVLHGSWTEAWGRTAAQRMLAENWEIDAVFGGNDHIARGVENVFAAAGVQVPQDVALVGVDNWEGLIINQSERHLTTIDVGLTGMGEAAAAHLLGGEQSPGLHYQPPTLIVGETTG</sequence>
<comment type="caution">
    <text evidence="5">The sequence shown here is derived from an EMBL/GenBank/DDBJ whole genome shotgun (WGS) entry which is preliminary data.</text>
</comment>
<keyword evidence="6" id="KW-1185">Reference proteome</keyword>
<name>A0A7M4DRV4_9MICO</name>
<accession>A0A7M4DRV4</accession>
<dbReference type="PANTHER" id="PTHR30146">
    <property type="entry name" value="LACI-RELATED TRANSCRIPTIONAL REPRESSOR"/>
    <property type="match status" value="1"/>
</dbReference>
<evidence type="ECO:0000256" key="1">
    <source>
        <dbReference type="ARBA" id="ARBA00023015"/>
    </source>
</evidence>
<dbReference type="AlphaFoldDB" id="A0A7M4DRV4"/>
<dbReference type="RefSeq" id="WP_156743465.1">
    <property type="nucleotide sequence ID" value="NZ_CACRYJ010000068.1"/>
</dbReference>
<evidence type="ECO:0000256" key="3">
    <source>
        <dbReference type="ARBA" id="ARBA00023163"/>
    </source>
</evidence>
<dbReference type="PROSITE" id="PS50932">
    <property type="entry name" value="HTH_LACI_2"/>
    <property type="match status" value="1"/>
</dbReference>
<dbReference type="PROSITE" id="PS00356">
    <property type="entry name" value="HTH_LACI_1"/>
    <property type="match status" value="1"/>
</dbReference>
<evidence type="ECO:0000259" key="4">
    <source>
        <dbReference type="PROSITE" id="PS50932"/>
    </source>
</evidence>
<dbReference type="InterPro" id="IPR000843">
    <property type="entry name" value="HTH_LacI"/>
</dbReference>
<dbReference type="SUPFAM" id="SSF53822">
    <property type="entry name" value="Periplasmic binding protein-like I"/>
    <property type="match status" value="1"/>
</dbReference>
<dbReference type="Pfam" id="PF00356">
    <property type="entry name" value="LacI"/>
    <property type="match status" value="1"/>
</dbReference>
<dbReference type="GO" id="GO:0003700">
    <property type="term" value="F:DNA-binding transcription factor activity"/>
    <property type="evidence" value="ECO:0007669"/>
    <property type="project" value="TreeGrafter"/>
</dbReference>
<dbReference type="Pfam" id="PF13377">
    <property type="entry name" value="Peripla_BP_3"/>
    <property type="match status" value="1"/>
</dbReference>
<organism evidence="5 6">
    <name type="scientific">Occultella aeris</name>
    <dbReference type="NCBI Taxonomy" id="2761496"/>
    <lineage>
        <taxon>Bacteria</taxon>
        <taxon>Bacillati</taxon>
        <taxon>Actinomycetota</taxon>
        <taxon>Actinomycetes</taxon>
        <taxon>Micrococcales</taxon>
        <taxon>Ruaniaceae</taxon>
        <taxon>Occultella</taxon>
    </lineage>
</organism>
<dbReference type="Gene3D" id="1.10.260.40">
    <property type="entry name" value="lambda repressor-like DNA-binding domains"/>
    <property type="match status" value="1"/>
</dbReference>
<dbReference type="PANTHER" id="PTHR30146:SF153">
    <property type="entry name" value="LACTOSE OPERON REPRESSOR"/>
    <property type="match status" value="1"/>
</dbReference>
<dbReference type="Gene3D" id="3.40.50.2300">
    <property type="match status" value="2"/>
</dbReference>
<evidence type="ECO:0000313" key="5">
    <source>
        <dbReference type="EMBL" id="VZO40198.1"/>
    </source>
</evidence>
<evidence type="ECO:0000313" key="6">
    <source>
        <dbReference type="Proteomes" id="UP000419743"/>
    </source>
</evidence>
<gene>
    <name evidence="5" type="primary">rbsR_12</name>
    <name evidence="5" type="ORF">HALOF300_04901</name>
</gene>
<dbReference type="InterPro" id="IPR010982">
    <property type="entry name" value="Lambda_DNA-bd_dom_sf"/>
</dbReference>
<reference evidence="5 6" key="1">
    <citation type="submission" date="2019-11" db="EMBL/GenBank/DDBJ databases">
        <authorList>
            <person name="Criscuolo A."/>
        </authorList>
    </citation>
    <scope>NUCLEOTIDE SEQUENCE [LARGE SCALE GENOMIC DNA]</scope>
    <source>
        <strain evidence="5">CIP111667</strain>
    </source>
</reference>
<dbReference type="InterPro" id="IPR046335">
    <property type="entry name" value="LacI/GalR-like_sensor"/>
</dbReference>
<dbReference type="GO" id="GO:0000976">
    <property type="term" value="F:transcription cis-regulatory region binding"/>
    <property type="evidence" value="ECO:0007669"/>
    <property type="project" value="TreeGrafter"/>
</dbReference>
<keyword evidence="1" id="KW-0805">Transcription regulation</keyword>